<comment type="caution">
    <text evidence="2">The sequence shown here is derived from an EMBL/GenBank/DDBJ whole genome shotgun (WGS) entry which is preliminary data.</text>
</comment>
<organism evidence="2 3">
    <name type="scientific">Mycena metata</name>
    <dbReference type="NCBI Taxonomy" id="1033252"/>
    <lineage>
        <taxon>Eukaryota</taxon>
        <taxon>Fungi</taxon>
        <taxon>Dikarya</taxon>
        <taxon>Basidiomycota</taxon>
        <taxon>Agaricomycotina</taxon>
        <taxon>Agaricomycetes</taxon>
        <taxon>Agaricomycetidae</taxon>
        <taxon>Agaricales</taxon>
        <taxon>Marasmiineae</taxon>
        <taxon>Mycenaceae</taxon>
        <taxon>Mycena</taxon>
    </lineage>
</organism>
<protein>
    <submittedName>
        <fullName evidence="2">Uncharacterized protein</fullName>
    </submittedName>
</protein>
<evidence type="ECO:0000313" key="2">
    <source>
        <dbReference type="EMBL" id="KAJ7724668.1"/>
    </source>
</evidence>
<sequence length="126" mass="13362">MTTTYPSLPAGQFDVLDALNLNFRVTRSGRAFSPWDASPIETAAAFDVVTAVSAAVDVHGDEDLAEPDATDDSDDSDDASTGEARDLDRDKATLVHEAEDTEVTPQPPTASTSSSTSTKSTSRKKR</sequence>
<evidence type="ECO:0000313" key="3">
    <source>
        <dbReference type="Proteomes" id="UP001215598"/>
    </source>
</evidence>
<gene>
    <name evidence="2" type="ORF">B0H16DRAFT_1736606</name>
</gene>
<feature type="compositionally biased region" description="Acidic residues" evidence="1">
    <location>
        <begin position="63"/>
        <end position="80"/>
    </location>
</feature>
<proteinExistence type="predicted"/>
<dbReference type="Proteomes" id="UP001215598">
    <property type="component" value="Unassembled WGS sequence"/>
</dbReference>
<evidence type="ECO:0000256" key="1">
    <source>
        <dbReference type="SAM" id="MobiDB-lite"/>
    </source>
</evidence>
<reference evidence="2" key="1">
    <citation type="submission" date="2023-03" db="EMBL/GenBank/DDBJ databases">
        <title>Massive genome expansion in bonnet fungi (Mycena s.s.) driven by repeated elements and novel gene families across ecological guilds.</title>
        <authorList>
            <consortium name="Lawrence Berkeley National Laboratory"/>
            <person name="Harder C.B."/>
            <person name="Miyauchi S."/>
            <person name="Viragh M."/>
            <person name="Kuo A."/>
            <person name="Thoen E."/>
            <person name="Andreopoulos B."/>
            <person name="Lu D."/>
            <person name="Skrede I."/>
            <person name="Drula E."/>
            <person name="Henrissat B."/>
            <person name="Morin E."/>
            <person name="Kohler A."/>
            <person name="Barry K."/>
            <person name="LaButti K."/>
            <person name="Morin E."/>
            <person name="Salamov A."/>
            <person name="Lipzen A."/>
            <person name="Mereny Z."/>
            <person name="Hegedus B."/>
            <person name="Baldrian P."/>
            <person name="Stursova M."/>
            <person name="Weitz H."/>
            <person name="Taylor A."/>
            <person name="Grigoriev I.V."/>
            <person name="Nagy L.G."/>
            <person name="Martin F."/>
            <person name="Kauserud H."/>
        </authorList>
    </citation>
    <scope>NUCLEOTIDE SEQUENCE</scope>
    <source>
        <strain evidence="2">CBHHK182m</strain>
    </source>
</reference>
<keyword evidence="3" id="KW-1185">Reference proteome</keyword>
<dbReference type="EMBL" id="JARKIB010000200">
    <property type="protein sequence ID" value="KAJ7724668.1"/>
    <property type="molecule type" value="Genomic_DNA"/>
</dbReference>
<feature type="compositionally biased region" description="Low complexity" evidence="1">
    <location>
        <begin position="111"/>
        <end position="120"/>
    </location>
</feature>
<dbReference type="AlphaFoldDB" id="A0AAD7HNB9"/>
<accession>A0AAD7HNB9</accession>
<feature type="region of interest" description="Disordered" evidence="1">
    <location>
        <begin position="59"/>
        <end position="126"/>
    </location>
</feature>
<name>A0AAD7HNB9_9AGAR</name>
<feature type="compositionally biased region" description="Basic and acidic residues" evidence="1">
    <location>
        <begin position="83"/>
        <end position="98"/>
    </location>
</feature>